<evidence type="ECO:0000313" key="4">
    <source>
        <dbReference type="Proteomes" id="UP000018721"/>
    </source>
</evidence>
<dbReference type="OrthoDB" id="10342766at2759"/>
<feature type="compositionally biased region" description="Basic and acidic residues" evidence="2">
    <location>
        <begin position="1"/>
        <end position="21"/>
    </location>
</feature>
<feature type="compositionally biased region" description="Pro residues" evidence="2">
    <location>
        <begin position="81"/>
        <end position="91"/>
    </location>
</feature>
<dbReference type="HOGENOM" id="CLU_513516_0_0_1"/>
<dbReference type="Proteomes" id="UP000018721">
    <property type="component" value="Unassembled WGS sequence"/>
</dbReference>
<keyword evidence="1" id="KW-0175">Coiled coil</keyword>
<keyword evidence="4" id="KW-1185">Reference proteome</keyword>
<feature type="region of interest" description="Disordered" evidence="2">
    <location>
        <begin position="442"/>
        <end position="531"/>
    </location>
</feature>
<gene>
    <name evidence="3" type="ORF">F443_11333</name>
</gene>
<proteinExistence type="predicted"/>
<feature type="compositionally biased region" description="Polar residues" evidence="2">
    <location>
        <begin position="68"/>
        <end position="77"/>
    </location>
</feature>
<feature type="compositionally biased region" description="Basic and acidic residues" evidence="2">
    <location>
        <begin position="461"/>
        <end position="480"/>
    </location>
</feature>
<organism evidence="3 4">
    <name type="scientific">Phytophthora nicotianae P1569</name>
    <dbReference type="NCBI Taxonomy" id="1317065"/>
    <lineage>
        <taxon>Eukaryota</taxon>
        <taxon>Sar</taxon>
        <taxon>Stramenopiles</taxon>
        <taxon>Oomycota</taxon>
        <taxon>Peronosporomycetes</taxon>
        <taxon>Peronosporales</taxon>
        <taxon>Peronosporaceae</taxon>
        <taxon>Phytophthora</taxon>
    </lineage>
</organism>
<sequence>MSRKTHEREQSGRSRPSDTLDARATPPLPRSTNFPRQVVTPTGTSKGARKRKSRPQRKLPSIADIMSETASGGSAQVPSGDAPPSPTPPADTPAASGVASGVDAGTDDVELVDPLLALSRRTPWPGSALTSSVWPPTKDGAAAWADSVRELDDKVKAAITGHPAGRIEYPPAFFTLPMPGSSDSHSVVGIPASIEDYTSGANMRDGFGGLGSIFPVEHLSDAELRDVTRLLGLDDGEGVSNSVLVPRGDRSEWPPRVFQDVVDSTRAKRELASLVRAFGCERLPARVFGTSTALHRAVKELREFQGQLNESALKNVKRIAELMIEHDNVRSGFSILSNFWDDQFQLARKQLDHKASEHDRDFKRAAQDHEREARALQAQVDSLSEENDDLRDCIRGLENRLTAGSLNVDDELLEPSWHSGRRQLASPEGAVGTQQGLQDTSEWLENSDPDEGSPDDGDSKEDDRSGNRDGGKNKPLDLSHDSSNPPQTPKKPEASGKSRSRGTVQLRPSAYTPNDHDALDATKQPLRTVTQ</sequence>
<evidence type="ECO:0000256" key="2">
    <source>
        <dbReference type="SAM" id="MobiDB-lite"/>
    </source>
</evidence>
<reference evidence="3 4" key="1">
    <citation type="submission" date="2013-11" db="EMBL/GenBank/DDBJ databases">
        <title>The Genome Sequence of Phytophthora parasitica P1569.</title>
        <authorList>
            <consortium name="The Broad Institute Genomics Platform"/>
            <person name="Russ C."/>
            <person name="Tyler B."/>
            <person name="Panabieres F."/>
            <person name="Shan W."/>
            <person name="Tripathy S."/>
            <person name="Grunwald N."/>
            <person name="Machado M."/>
            <person name="Johnson C.S."/>
            <person name="Arredondo F."/>
            <person name="Hong C."/>
            <person name="Coffey M."/>
            <person name="Young S.K."/>
            <person name="Zeng Q."/>
            <person name="Gargeya S."/>
            <person name="Fitzgerald M."/>
            <person name="Abouelleil A."/>
            <person name="Alvarado L."/>
            <person name="Chapman S.B."/>
            <person name="Gainer-Dewar J."/>
            <person name="Goldberg J."/>
            <person name="Griggs A."/>
            <person name="Gujja S."/>
            <person name="Hansen M."/>
            <person name="Howarth C."/>
            <person name="Imamovic A."/>
            <person name="Ireland A."/>
            <person name="Larimer J."/>
            <person name="McCowan C."/>
            <person name="Murphy C."/>
            <person name="Pearson M."/>
            <person name="Poon T.W."/>
            <person name="Priest M."/>
            <person name="Roberts A."/>
            <person name="Saif S."/>
            <person name="Shea T."/>
            <person name="Sykes S."/>
            <person name="Wortman J."/>
            <person name="Nusbaum C."/>
            <person name="Birren B."/>
        </authorList>
    </citation>
    <scope>NUCLEOTIDE SEQUENCE [LARGE SCALE GENOMIC DNA]</scope>
    <source>
        <strain evidence="3 4">P1569</strain>
    </source>
</reference>
<name>V9F0I0_PHYNI</name>
<feature type="non-terminal residue" evidence="3">
    <location>
        <position position="531"/>
    </location>
</feature>
<accession>V9F0I0</accession>
<feature type="compositionally biased region" description="Polar residues" evidence="2">
    <location>
        <begin position="30"/>
        <end position="45"/>
    </location>
</feature>
<feature type="region of interest" description="Disordered" evidence="2">
    <location>
        <begin position="1"/>
        <end position="105"/>
    </location>
</feature>
<feature type="coiled-coil region" evidence="1">
    <location>
        <begin position="359"/>
        <end position="400"/>
    </location>
</feature>
<feature type="compositionally biased region" description="Acidic residues" evidence="2">
    <location>
        <begin position="445"/>
        <end position="460"/>
    </location>
</feature>
<evidence type="ECO:0000313" key="3">
    <source>
        <dbReference type="EMBL" id="ETI43842.1"/>
    </source>
</evidence>
<protein>
    <submittedName>
        <fullName evidence="3">Uncharacterized protein</fullName>
    </submittedName>
</protein>
<comment type="caution">
    <text evidence="3">The sequence shown here is derived from an EMBL/GenBank/DDBJ whole genome shotgun (WGS) entry which is preliminary data.</text>
</comment>
<dbReference type="EMBL" id="ANIZ01001948">
    <property type="protein sequence ID" value="ETI43842.1"/>
    <property type="molecule type" value="Genomic_DNA"/>
</dbReference>
<dbReference type="AlphaFoldDB" id="V9F0I0"/>
<feature type="compositionally biased region" description="Low complexity" evidence="2">
    <location>
        <begin position="92"/>
        <end position="104"/>
    </location>
</feature>
<feature type="compositionally biased region" description="Basic residues" evidence="2">
    <location>
        <begin position="47"/>
        <end position="57"/>
    </location>
</feature>
<evidence type="ECO:0000256" key="1">
    <source>
        <dbReference type="SAM" id="Coils"/>
    </source>
</evidence>